<sequence length="156" mass="17623">MKLGILECDHIPENLRPRFISYKLVFERLLQPHAQKLTCVSYRVFTGEFPEHPDGCGGYLITGSARSVYESEPWIERLEAYVRTLHQLRKPLIGICFGHQMIAQALGGRTEKAAQGWGVGRQTYQVLETPAWLDSSPPEFSILASHQDQVTELPDG</sequence>
<feature type="non-terminal residue" evidence="2">
    <location>
        <position position="156"/>
    </location>
</feature>
<dbReference type="InterPro" id="IPR044992">
    <property type="entry name" value="ChyE-like"/>
</dbReference>
<evidence type="ECO:0000259" key="1">
    <source>
        <dbReference type="Pfam" id="PF00117"/>
    </source>
</evidence>
<accession>A0A383ECF4</accession>
<dbReference type="InterPro" id="IPR029062">
    <property type="entry name" value="Class_I_gatase-like"/>
</dbReference>
<dbReference type="SUPFAM" id="SSF52317">
    <property type="entry name" value="Class I glutamine amidotransferase-like"/>
    <property type="match status" value="1"/>
</dbReference>
<dbReference type="PANTHER" id="PTHR42695">
    <property type="entry name" value="GLUTAMINE AMIDOTRANSFERASE YLR126C-RELATED"/>
    <property type="match status" value="1"/>
</dbReference>
<evidence type="ECO:0000313" key="2">
    <source>
        <dbReference type="EMBL" id="SVE53798.1"/>
    </source>
</evidence>
<proteinExistence type="predicted"/>
<dbReference type="CDD" id="cd01741">
    <property type="entry name" value="GATase1_1"/>
    <property type="match status" value="1"/>
</dbReference>
<protein>
    <recommendedName>
        <fullName evidence="1">Glutamine amidotransferase domain-containing protein</fullName>
    </recommendedName>
</protein>
<reference evidence="2" key="1">
    <citation type="submission" date="2018-05" db="EMBL/GenBank/DDBJ databases">
        <authorList>
            <person name="Lanie J.A."/>
            <person name="Ng W.-L."/>
            <person name="Kazmierczak K.M."/>
            <person name="Andrzejewski T.M."/>
            <person name="Davidsen T.M."/>
            <person name="Wayne K.J."/>
            <person name="Tettelin H."/>
            <person name="Glass J.I."/>
            <person name="Rusch D."/>
            <person name="Podicherti R."/>
            <person name="Tsui H.-C.T."/>
            <person name="Winkler M.E."/>
        </authorList>
    </citation>
    <scope>NUCLEOTIDE SEQUENCE</scope>
</reference>
<dbReference type="PANTHER" id="PTHR42695:SF5">
    <property type="entry name" value="GLUTAMINE AMIDOTRANSFERASE YLR126C-RELATED"/>
    <property type="match status" value="1"/>
</dbReference>
<gene>
    <name evidence="2" type="ORF">METZ01_LOCUS506652</name>
</gene>
<dbReference type="PROSITE" id="PS51273">
    <property type="entry name" value="GATASE_TYPE_1"/>
    <property type="match status" value="1"/>
</dbReference>
<dbReference type="Gene3D" id="3.40.50.880">
    <property type="match status" value="1"/>
</dbReference>
<dbReference type="Pfam" id="PF00117">
    <property type="entry name" value="GATase"/>
    <property type="match status" value="1"/>
</dbReference>
<dbReference type="GO" id="GO:0005829">
    <property type="term" value="C:cytosol"/>
    <property type="evidence" value="ECO:0007669"/>
    <property type="project" value="TreeGrafter"/>
</dbReference>
<name>A0A383ECF4_9ZZZZ</name>
<feature type="domain" description="Glutamine amidotransferase" evidence="1">
    <location>
        <begin position="56"/>
        <end position="156"/>
    </location>
</feature>
<dbReference type="AlphaFoldDB" id="A0A383ECF4"/>
<organism evidence="2">
    <name type="scientific">marine metagenome</name>
    <dbReference type="NCBI Taxonomy" id="408172"/>
    <lineage>
        <taxon>unclassified sequences</taxon>
        <taxon>metagenomes</taxon>
        <taxon>ecological metagenomes</taxon>
    </lineage>
</organism>
<dbReference type="EMBL" id="UINC01224252">
    <property type="protein sequence ID" value="SVE53798.1"/>
    <property type="molecule type" value="Genomic_DNA"/>
</dbReference>
<dbReference type="InterPro" id="IPR017926">
    <property type="entry name" value="GATASE"/>
</dbReference>